<feature type="region of interest" description="Disordered" evidence="1">
    <location>
        <begin position="44"/>
        <end position="85"/>
    </location>
</feature>
<feature type="non-terminal residue" evidence="2">
    <location>
        <position position="222"/>
    </location>
</feature>
<dbReference type="HOGENOM" id="CLU_1749113_0_0_1"/>
<name>F2TTX4_AJEDA</name>
<evidence type="ECO:0000256" key="1">
    <source>
        <dbReference type="SAM" id="MobiDB-lite"/>
    </source>
</evidence>
<sequence length="222" mass="24750">MSLKKKLTVMKMGAASMVKKALILEKLFQLLSQKKCDALLHISDREEETGEEISEEKTEEDVKMNEREGSQKAAAEAVSDEEPQTDLHFQQNDKLTHLSVSIMQDPTVKGLTDAISIIERLAECNNLLFKESVPGFEKTVIEETDVDDIIEVSDTEEKDNLTIVSMKRMSTSFKCKVLSLIALKPSKCIQISEQSISTSVKADSEVKTSCLTPAKVVHKVKM</sequence>
<accession>F2TTX4</accession>
<feature type="compositionally biased region" description="Acidic residues" evidence="1">
    <location>
        <begin position="45"/>
        <end position="59"/>
    </location>
</feature>
<reference evidence="2" key="1">
    <citation type="submission" date="2010-03" db="EMBL/GenBank/DDBJ databases">
        <title>Annotation of Blastomyces dermatitidis strain ATCC 18188.</title>
        <authorList>
            <consortium name="The Broad Institute Genome Sequencing Platform"/>
            <consortium name="Broad Institute Genome Sequencing Center for Infectious Disease."/>
            <person name="Cuomo C."/>
            <person name="Klein B."/>
            <person name="Sullivan T."/>
            <person name="Heitman J."/>
            <person name="Young S."/>
            <person name="Zeng Q."/>
            <person name="Gargeya S."/>
            <person name="Alvarado L."/>
            <person name="Berlin A.M."/>
            <person name="Chapman S.B."/>
            <person name="Chen Z."/>
            <person name="Freedman E."/>
            <person name="Gellesch M."/>
            <person name="Goldberg J."/>
            <person name="Griggs A."/>
            <person name="Gujja S."/>
            <person name="Heilman E."/>
            <person name="Heiman D."/>
            <person name="Howarth C."/>
            <person name="Mehta T."/>
            <person name="Neiman D."/>
            <person name="Pearson M."/>
            <person name="Roberts A."/>
            <person name="Saif S."/>
            <person name="Shea T."/>
            <person name="Shenoy N."/>
            <person name="Sisk P."/>
            <person name="Stolte C."/>
            <person name="Sykes S."/>
            <person name="White J."/>
            <person name="Yandava C."/>
            <person name="Haas B."/>
            <person name="Nusbaum C."/>
            <person name="Birren B."/>
        </authorList>
    </citation>
    <scope>NUCLEOTIDE SEQUENCE [LARGE SCALE GENOMIC DNA]</scope>
    <source>
        <strain evidence="2">ATCC 18188</strain>
    </source>
</reference>
<evidence type="ECO:0000313" key="2">
    <source>
        <dbReference type="EMBL" id="EGE86687.2"/>
    </source>
</evidence>
<dbReference type="EMBL" id="GG749635">
    <property type="protein sequence ID" value="EGE86687.2"/>
    <property type="molecule type" value="Genomic_DNA"/>
</dbReference>
<dbReference type="AlphaFoldDB" id="F2TTX4"/>
<organism evidence="2">
    <name type="scientific">Ajellomyces dermatitidis (strain ATCC 18188 / CBS 674.68)</name>
    <name type="common">Blastomyces dermatitidis</name>
    <dbReference type="NCBI Taxonomy" id="653446"/>
    <lineage>
        <taxon>Eukaryota</taxon>
        <taxon>Fungi</taxon>
        <taxon>Dikarya</taxon>
        <taxon>Ascomycota</taxon>
        <taxon>Pezizomycotina</taxon>
        <taxon>Eurotiomycetes</taxon>
        <taxon>Eurotiomycetidae</taxon>
        <taxon>Onygenales</taxon>
        <taxon>Ajellomycetaceae</taxon>
        <taxon>Blastomyces</taxon>
    </lineage>
</organism>
<dbReference type="Proteomes" id="UP000007802">
    <property type="component" value="Unassembled WGS sequence"/>
</dbReference>
<gene>
    <name evidence="2" type="ORF">BDDG_09636</name>
</gene>
<feature type="compositionally biased region" description="Basic and acidic residues" evidence="1">
    <location>
        <begin position="60"/>
        <end position="70"/>
    </location>
</feature>
<proteinExistence type="predicted"/>
<protein>
    <submittedName>
        <fullName evidence="2">Uncharacterized protein</fullName>
    </submittedName>
</protein>